<dbReference type="AlphaFoldDB" id="A0A1Y2GSD2"/>
<sequence>MSSSARISRSPSRFTYFFLFAILALFLITIASPVLAQEEELPVDPSLPEEPAPEEPAPEEPAPEEPAPEEPAPEEPVPTGENPPVEVPTGVPTAINPVPSATVPAPTSSPTPFIPDPIFSTSDSCEACRPQFFAIRNCTTRIPTGVNLTMIQQVLPFYQCICPNGGSQVDALQQCSICLRSTAQQSALNLIFYNVTNQDVKAMKQVCTETADGTKVPSGAAGFLSFMPSATFTFASVAVLLLLMPFGGL</sequence>
<keyword evidence="2" id="KW-0472">Membrane</keyword>
<dbReference type="STRING" id="64571.A0A1Y2GSD2"/>
<dbReference type="InParanoid" id="A0A1Y2GSD2"/>
<dbReference type="EMBL" id="MCFF01000012">
    <property type="protein sequence ID" value="ORZ21026.1"/>
    <property type="molecule type" value="Genomic_DNA"/>
</dbReference>
<feature type="region of interest" description="Disordered" evidence="1">
    <location>
        <begin position="41"/>
        <end position="109"/>
    </location>
</feature>
<comment type="caution">
    <text evidence="4">The sequence shown here is derived from an EMBL/GenBank/DDBJ whole genome shotgun (WGS) entry which is preliminary data.</text>
</comment>
<keyword evidence="2" id="KW-1133">Transmembrane helix</keyword>
<feature type="transmembrane region" description="Helical" evidence="2">
    <location>
        <begin position="223"/>
        <end position="243"/>
    </location>
</feature>
<evidence type="ECO:0000313" key="4">
    <source>
        <dbReference type="EMBL" id="ORZ21026.1"/>
    </source>
</evidence>
<evidence type="ECO:0000256" key="3">
    <source>
        <dbReference type="SAM" id="SignalP"/>
    </source>
</evidence>
<keyword evidence="2" id="KW-0812">Transmembrane</keyword>
<evidence type="ECO:0000256" key="1">
    <source>
        <dbReference type="SAM" id="MobiDB-lite"/>
    </source>
</evidence>
<feature type="compositionally biased region" description="Acidic residues" evidence="1">
    <location>
        <begin position="51"/>
        <end position="73"/>
    </location>
</feature>
<accession>A0A1Y2GSD2</accession>
<feature type="signal peptide" evidence="3">
    <location>
        <begin position="1"/>
        <end position="36"/>
    </location>
</feature>
<dbReference type="OrthoDB" id="2433426at2759"/>
<name>A0A1Y2GSD2_9FUNG</name>
<organism evidence="4 5">
    <name type="scientific">Lobosporangium transversale</name>
    <dbReference type="NCBI Taxonomy" id="64571"/>
    <lineage>
        <taxon>Eukaryota</taxon>
        <taxon>Fungi</taxon>
        <taxon>Fungi incertae sedis</taxon>
        <taxon>Mucoromycota</taxon>
        <taxon>Mortierellomycotina</taxon>
        <taxon>Mortierellomycetes</taxon>
        <taxon>Mortierellales</taxon>
        <taxon>Mortierellaceae</taxon>
        <taxon>Lobosporangium</taxon>
    </lineage>
</organism>
<feature type="chain" id="PRO_5013118912" evidence="3">
    <location>
        <begin position="37"/>
        <end position="249"/>
    </location>
</feature>
<keyword evidence="5" id="KW-1185">Reference proteome</keyword>
<gene>
    <name evidence="4" type="ORF">BCR41DRAFT_350922</name>
</gene>
<dbReference type="RefSeq" id="XP_021882935.1">
    <property type="nucleotide sequence ID" value="XM_022023703.1"/>
</dbReference>
<dbReference type="Proteomes" id="UP000193648">
    <property type="component" value="Unassembled WGS sequence"/>
</dbReference>
<feature type="compositionally biased region" description="Low complexity" evidence="1">
    <location>
        <begin position="97"/>
        <end position="106"/>
    </location>
</feature>
<evidence type="ECO:0000256" key="2">
    <source>
        <dbReference type="SAM" id="Phobius"/>
    </source>
</evidence>
<reference evidence="4 5" key="1">
    <citation type="submission" date="2016-07" db="EMBL/GenBank/DDBJ databases">
        <title>Pervasive Adenine N6-methylation of Active Genes in Fungi.</title>
        <authorList>
            <consortium name="DOE Joint Genome Institute"/>
            <person name="Mondo S.J."/>
            <person name="Dannebaum R.O."/>
            <person name="Kuo R.C."/>
            <person name="Labutti K."/>
            <person name="Haridas S."/>
            <person name="Kuo A."/>
            <person name="Salamov A."/>
            <person name="Ahrendt S.R."/>
            <person name="Lipzen A."/>
            <person name="Sullivan W."/>
            <person name="Andreopoulos W.B."/>
            <person name="Clum A."/>
            <person name="Lindquist E."/>
            <person name="Daum C."/>
            <person name="Ramamoorthy G.K."/>
            <person name="Gryganskyi A."/>
            <person name="Culley D."/>
            <person name="Magnuson J.K."/>
            <person name="James T.Y."/>
            <person name="O'Malley M.A."/>
            <person name="Stajich J.E."/>
            <person name="Spatafora J.W."/>
            <person name="Visel A."/>
            <person name="Grigoriev I.V."/>
        </authorList>
    </citation>
    <scope>NUCLEOTIDE SEQUENCE [LARGE SCALE GENOMIC DNA]</scope>
    <source>
        <strain evidence="4 5">NRRL 3116</strain>
    </source>
</reference>
<dbReference type="GeneID" id="33565547"/>
<protein>
    <submittedName>
        <fullName evidence="4">Uncharacterized protein</fullName>
    </submittedName>
</protein>
<proteinExistence type="predicted"/>
<keyword evidence="3" id="KW-0732">Signal</keyword>
<evidence type="ECO:0000313" key="5">
    <source>
        <dbReference type="Proteomes" id="UP000193648"/>
    </source>
</evidence>